<dbReference type="Pfam" id="PF00005">
    <property type="entry name" value="ABC_tran"/>
    <property type="match status" value="1"/>
</dbReference>
<dbReference type="PROSITE" id="PS50893">
    <property type="entry name" value="ABC_TRANSPORTER_2"/>
    <property type="match status" value="1"/>
</dbReference>
<keyword evidence="2" id="KW-0547">Nucleotide-binding</keyword>
<dbReference type="CDD" id="cd03255">
    <property type="entry name" value="ABC_MJ0796_LolCDE_FtsE"/>
    <property type="match status" value="1"/>
</dbReference>
<dbReference type="Proteomes" id="UP000247744">
    <property type="component" value="Unassembled WGS sequence"/>
</dbReference>
<name>A0A0F4M0F4_9BIFI</name>
<evidence type="ECO:0000313" key="8">
    <source>
        <dbReference type="Proteomes" id="UP000247744"/>
    </source>
</evidence>
<reference evidence="6 8" key="1">
    <citation type="submission" date="2018-05" db="EMBL/GenBank/DDBJ databases">
        <title>Reference genomes for bee gut microbiota database.</title>
        <authorList>
            <person name="Ellegaard K.M."/>
        </authorList>
    </citation>
    <scope>NUCLEOTIDE SEQUENCE [LARGE SCALE GENOMIC DNA]</scope>
    <source>
        <strain evidence="6 8">ESL0200</strain>
    </source>
</reference>
<dbReference type="SMART" id="SM00382">
    <property type="entry name" value="AAA"/>
    <property type="match status" value="1"/>
</dbReference>
<keyword evidence="3 6" id="KW-0067">ATP-binding</keyword>
<gene>
    <name evidence="6" type="ORF">DKK75_04700</name>
    <name evidence="7" type="ORF">FPK29_08975</name>
    <name evidence="5" type="ORF">GKC41_08650</name>
</gene>
<dbReference type="InterPro" id="IPR015854">
    <property type="entry name" value="ABC_transpr_LolD-like"/>
</dbReference>
<dbReference type="PANTHER" id="PTHR24220">
    <property type="entry name" value="IMPORT ATP-BINDING PROTEIN"/>
    <property type="match status" value="1"/>
</dbReference>
<dbReference type="GO" id="GO:0022857">
    <property type="term" value="F:transmembrane transporter activity"/>
    <property type="evidence" value="ECO:0007669"/>
    <property type="project" value="TreeGrafter"/>
</dbReference>
<dbReference type="InterPro" id="IPR017871">
    <property type="entry name" value="ABC_transporter-like_CS"/>
</dbReference>
<evidence type="ECO:0000256" key="2">
    <source>
        <dbReference type="ARBA" id="ARBA00022741"/>
    </source>
</evidence>
<comment type="caution">
    <text evidence="6">The sequence shown here is derived from an EMBL/GenBank/DDBJ whole genome shotgun (WGS) entry which is preliminary data.</text>
</comment>
<dbReference type="EMBL" id="QGLL01000007">
    <property type="protein sequence ID" value="PXY82535.1"/>
    <property type="molecule type" value="Genomic_DNA"/>
</dbReference>
<accession>A0A0F4M0F4</accession>
<dbReference type="InterPro" id="IPR017911">
    <property type="entry name" value="MacB-like_ATP-bd"/>
</dbReference>
<dbReference type="Proteomes" id="UP000317536">
    <property type="component" value="Unassembled WGS sequence"/>
</dbReference>
<keyword evidence="1" id="KW-0813">Transport</keyword>
<dbReference type="GO" id="GO:0005524">
    <property type="term" value="F:ATP binding"/>
    <property type="evidence" value="ECO:0007669"/>
    <property type="project" value="UniProtKB-KW"/>
</dbReference>
<organism evidence="6 8">
    <name type="scientific">Bifidobacterium asteroides</name>
    <dbReference type="NCBI Taxonomy" id="1684"/>
    <lineage>
        <taxon>Bacteria</taxon>
        <taxon>Bacillati</taxon>
        <taxon>Actinomycetota</taxon>
        <taxon>Actinomycetes</taxon>
        <taxon>Bifidobacteriales</taxon>
        <taxon>Bifidobacteriaceae</taxon>
        <taxon>Bifidobacterium</taxon>
    </lineage>
</organism>
<reference evidence="5 10" key="3">
    <citation type="submission" date="2019-11" db="EMBL/GenBank/DDBJ databases">
        <title>Draft Genome Sequence of Plant Growth-Promoting Rhizosphere-Associated Bacteria.</title>
        <authorList>
            <person name="Vasilyev I.Y."/>
            <person name="Radchenko V."/>
            <person name="Ilnitskaya E.V."/>
        </authorList>
    </citation>
    <scope>NUCLEOTIDE SEQUENCE [LARGE SCALE GENOMIC DNA]</scope>
    <source>
        <strain evidence="5 10">VRA_9sq_n</strain>
    </source>
</reference>
<evidence type="ECO:0000256" key="1">
    <source>
        <dbReference type="ARBA" id="ARBA00022448"/>
    </source>
</evidence>
<evidence type="ECO:0000313" key="10">
    <source>
        <dbReference type="Proteomes" id="UP000436357"/>
    </source>
</evidence>
<dbReference type="Proteomes" id="UP000436357">
    <property type="component" value="Unassembled WGS sequence"/>
</dbReference>
<dbReference type="Gene3D" id="3.40.50.300">
    <property type="entry name" value="P-loop containing nucleotide triphosphate hydrolases"/>
    <property type="match status" value="1"/>
</dbReference>
<evidence type="ECO:0000313" key="5">
    <source>
        <dbReference type="EMBL" id="MSD91704.1"/>
    </source>
</evidence>
<feature type="domain" description="ABC transporter" evidence="4">
    <location>
        <begin position="11"/>
        <end position="237"/>
    </location>
</feature>
<evidence type="ECO:0000256" key="3">
    <source>
        <dbReference type="ARBA" id="ARBA00022840"/>
    </source>
</evidence>
<dbReference type="EMBL" id="VMHJ01000008">
    <property type="protein sequence ID" value="TSJ84672.1"/>
    <property type="molecule type" value="Genomic_DNA"/>
</dbReference>
<sequence>MKVNIMRDGVVVAEQLSKNFVSGDGTPTVVFNDLSFVAAGGAMTAITGPSGCGKSTLLYCLSGLEQPSQGNVWVLGEELTKKNQRNLALFRRSHIGFVFQSYNLVPSMTVRDNILLPLTLSHRKVDQGSIDALMDKFHLSGHDNDAASSLSGGEQQRVSLIRTLVADPDVVFADEPTGALDQKSGQLVFSQLRDFSHRPGKCVVVVTHDLRLARQCDVVYTMSDGGFVASGNVEEQA</sequence>
<evidence type="ECO:0000313" key="7">
    <source>
        <dbReference type="EMBL" id="TSJ84672.1"/>
    </source>
</evidence>
<dbReference type="InterPro" id="IPR003439">
    <property type="entry name" value="ABC_transporter-like_ATP-bd"/>
</dbReference>
<dbReference type="PROSITE" id="PS00211">
    <property type="entry name" value="ABC_TRANSPORTER_1"/>
    <property type="match status" value="1"/>
</dbReference>
<evidence type="ECO:0000313" key="6">
    <source>
        <dbReference type="EMBL" id="PXY82535.1"/>
    </source>
</evidence>
<evidence type="ECO:0000313" key="9">
    <source>
        <dbReference type="Proteomes" id="UP000317536"/>
    </source>
</evidence>
<dbReference type="AlphaFoldDB" id="A0A0F4M0F4"/>
<reference evidence="7 9" key="2">
    <citation type="submission" date="2019-07" db="EMBL/GenBank/DDBJ databases">
        <title>Bifidobacterium asteroides genomes.</title>
        <authorList>
            <person name="Zheng H."/>
        </authorList>
    </citation>
    <scope>NUCLEOTIDE SEQUENCE [LARGE SCALE GENOMIC DNA]</scope>
    <source>
        <strain evidence="7 9">W8111</strain>
    </source>
</reference>
<protein>
    <submittedName>
        <fullName evidence="6">ABC transporter ATP-binding protein</fullName>
    </submittedName>
    <submittedName>
        <fullName evidence="5">ATP-binding cassette domain-containing protein</fullName>
    </submittedName>
</protein>
<dbReference type="GO" id="GO:0005886">
    <property type="term" value="C:plasma membrane"/>
    <property type="evidence" value="ECO:0007669"/>
    <property type="project" value="TreeGrafter"/>
</dbReference>
<proteinExistence type="predicted"/>
<dbReference type="SUPFAM" id="SSF52540">
    <property type="entry name" value="P-loop containing nucleoside triphosphate hydrolases"/>
    <property type="match status" value="1"/>
</dbReference>
<dbReference type="InterPro" id="IPR003593">
    <property type="entry name" value="AAA+_ATPase"/>
</dbReference>
<dbReference type="OrthoDB" id="3176024at2"/>
<dbReference type="InterPro" id="IPR027417">
    <property type="entry name" value="P-loop_NTPase"/>
</dbReference>
<dbReference type="RefSeq" id="WP_101433110.1">
    <property type="nucleotide sequence ID" value="NZ_CP181447.1"/>
</dbReference>
<dbReference type="EMBL" id="WKKW01000012">
    <property type="protein sequence ID" value="MSD91704.1"/>
    <property type="molecule type" value="Genomic_DNA"/>
</dbReference>
<dbReference type="GO" id="GO:0016887">
    <property type="term" value="F:ATP hydrolysis activity"/>
    <property type="evidence" value="ECO:0007669"/>
    <property type="project" value="InterPro"/>
</dbReference>
<evidence type="ECO:0000259" key="4">
    <source>
        <dbReference type="PROSITE" id="PS50893"/>
    </source>
</evidence>